<organism evidence="1 2">
    <name type="scientific">Jatropha curcas</name>
    <name type="common">Barbados nut</name>
    <dbReference type="NCBI Taxonomy" id="180498"/>
    <lineage>
        <taxon>Eukaryota</taxon>
        <taxon>Viridiplantae</taxon>
        <taxon>Streptophyta</taxon>
        <taxon>Embryophyta</taxon>
        <taxon>Tracheophyta</taxon>
        <taxon>Spermatophyta</taxon>
        <taxon>Magnoliopsida</taxon>
        <taxon>eudicotyledons</taxon>
        <taxon>Gunneridae</taxon>
        <taxon>Pentapetalae</taxon>
        <taxon>rosids</taxon>
        <taxon>fabids</taxon>
        <taxon>Malpighiales</taxon>
        <taxon>Euphorbiaceae</taxon>
        <taxon>Crotonoideae</taxon>
        <taxon>Jatropheae</taxon>
        <taxon>Jatropha</taxon>
    </lineage>
</organism>
<dbReference type="AlphaFoldDB" id="A0A067KR66"/>
<accession>A0A067KR66</accession>
<dbReference type="Proteomes" id="UP000027138">
    <property type="component" value="Unassembled WGS sequence"/>
</dbReference>
<reference evidence="1 2" key="1">
    <citation type="journal article" date="2014" name="PLoS ONE">
        <title>Global Analysis of Gene Expression Profiles in Physic Nut (Jatropha curcas L.) Seedlings Exposed to Salt Stress.</title>
        <authorList>
            <person name="Zhang L."/>
            <person name="Zhang C."/>
            <person name="Wu P."/>
            <person name="Chen Y."/>
            <person name="Li M."/>
            <person name="Jiang H."/>
            <person name="Wu G."/>
        </authorList>
    </citation>
    <scope>NUCLEOTIDE SEQUENCE [LARGE SCALE GENOMIC DNA]</scope>
    <source>
        <strain evidence="2">cv. GZQX0401</strain>
        <tissue evidence="1">Young leaves</tissue>
    </source>
</reference>
<keyword evidence="2" id="KW-1185">Reference proteome</keyword>
<dbReference type="EMBL" id="KK914535">
    <property type="protein sequence ID" value="KDP34304.1"/>
    <property type="molecule type" value="Genomic_DNA"/>
</dbReference>
<proteinExistence type="predicted"/>
<evidence type="ECO:0000313" key="2">
    <source>
        <dbReference type="Proteomes" id="UP000027138"/>
    </source>
</evidence>
<sequence length="73" mass="8752">MRDSELSGTRRERVLESRECEKCDEGRERLQAKSQVRELALHSREREMCQMRVRGFASTSREHILESHEREMC</sequence>
<gene>
    <name evidence="1" type="ORF">JCGZ_12652</name>
</gene>
<protein>
    <submittedName>
        <fullName evidence="1">Uncharacterized protein</fullName>
    </submittedName>
</protein>
<evidence type="ECO:0000313" key="1">
    <source>
        <dbReference type="EMBL" id="KDP34304.1"/>
    </source>
</evidence>
<name>A0A067KR66_JATCU</name>